<dbReference type="PROSITE" id="PS51043">
    <property type="entry name" value="DDHD"/>
    <property type="match status" value="1"/>
</dbReference>
<comment type="similarity">
    <text evidence="1">Belongs to the PA-PLA1 family.</text>
</comment>
<proteinExistence type="inferred from homology"/>
<dbReference type="PROSITE" id="PS50918">
    <property type="entry name" value="WWE"/>
    <property type="match status" value="1"/>
</dbReference>
<comment type="caution">
    <text evidence="5">The sequence shown here is derived from an EMBL/GenBank/DDBJ whole genome shotgun (WGS) entry which is preliminary data.</text>
</comment>
<feature type="compositionally biased region" description="Acidic residues" evidence="2">
    <location>
        <begin position="347"/>
        <end position="361"/>
    </location>
</feature>
<name>A0ABD1KL51_9TELE</name>
<dbReference type="Proteomes" id="UP001591681">
    <property type="component" value="Unassembled WGS sequence"/>
</dbReference>
<dbReference type="Gene3D" id="1.10.150.50">
    <property type="entry name" value="Transcription Factor, Ets-1"/>
    <property type="match status" value="1"/>
</dbReference>
<organism evidence="5 6">
    <name type="scientific">Coilia grayii</name>
    <name type="common">Gray's grenadier anchovy</name>
    <dbReference type="NCBI Taxonomy" id="363190"/>
    <lineage>
        <taxon>Eukaryota</taxon>
        <taxon>Metazoa</taxon>
        <taxon>Chordata</taxon>
        <taxon>Craniata</taxon>
        <taxon>Vertebrata</taxon>
        <taxon>Euteleostomi</taxon>
        <taxon>Actinopterygii</taxon>
        <taxon>Neopterygii</taxon>
        <taxon>Teleostei</taxon>
        <taxon>Clupei</taxon>
        <taxon>Clupeiformes</taxon>
        <taxon>Clupeoidei</taxon>
        <taxon>Engraulidae</taxon>
        <taxon>Coilinae</taxon>
        <taxon>Coilia</taxon>
    </lineage>
</organism>
<protein>
    <recommendedName>
        <fullName evidence="7">Phospholipase DDHD2</fullName>
    </recommendedName>
</protein>
<evidence type="ECO:0000259" key="4">
    <source>
        <dbReference type="PROSITE" id="PS51043"/>
    </source>
</evidence>
<dbReference type="Pfam" id="PF00536">
    <property type="entry name" value="SAM_1"/>
    <property type="match status" value="1"/>
</dbReference>
<dbReference type="SMART" id="SM01127">
    <property type="entry name" value="DDHD"/>
    <property type="match status" value="1"/>
</dbReference>
<dbReference type="SMART" id="SM00454">
    <property type="entry name" value="SAM"/>
    <property type="match status" value="1"/>
</dbReference>
<evidence type="ECO:0000313" key="6">
    <source>
        <dbReference type="Proteomes" id="UP001591681"/>
    </source>
</evidence>
<evidence type="ECO:0000259" key="3">
    <source>
        <dbReference type="PROSITE" id="PS50918"/>
    </source>
</evidence>
<dbReference type="InterPro" id="IPR004170">
    <property type="entry name" value="WWE_dom"/>
</dbReference>
<feature type="region of interest" description="Disordered" evidence="2">
    <location>
        <begin position="345"/>
        <end position="366"/>
    </location>
</feature>
<evidence type="ECO:0008006" key="7">
    <source>
        <dbReference type="Google" id="ProtNLM"/>
    </source>
</evidence>
<feature type="domain" description="WWE" evidence="3">
    <location>
        <begin position="3"/>
        <end position="88"/>
    </location>
</feature>
<evidence type="ECO:0000313" key="5">
    <source>
        <dbReference type="EMBL" id="KAL2099900.1"/>
    </source>
</evidence>
<dbReference type="PANTHER" id="PTHR23509">
    <property type="entry name" value="PA-PL1 PHOSPHOLIPASE FAMILY"/>
    <property type="match status" value="1"/>
</dbReference>
<evidence type="ECO:0000256" key="2">
    <source>
        <dbReference type="SAM" id="MobiDB-lite"/>
    </source>
</evidence>
<dbReference type="InterPro" id="IPR013761">
    <property type="entry name" value="SAM/pointed_sf"/>
</dbReference>
<gene>
    <name evidence="5" type="ORF">ACEWY4_004294</name>
</gene>
<dbReference type="InterPro" id="IPR004177">
    <property type="entry name" value="DDHD_dom"/>
</dbReference>
<sequence length="710" mass="80286">MASTSGKSPAEPVFPHWFYSQPADGKDSWLPLSYEDSQKLEEAHTLSTLRGGEGEVVVPVEGRRYDVSLKERRRRAVYWSEPPSEVRRCLWFYKGNKESTYSPYSEATSQLLEEAYLEAVAQNDWKKKVELPTGETVFLQSPKVITQLPSTPDKDKQPASPIDNTQLRVVERGMENIQLEIPEGEPDTVDHLVFMVHGIGPACDLRMRPLIQCVNDFRSVSLGLINSHIHHPEAGPRRIGRVEFLPVTWHGVLHSDTGVDRDMERITLPSISLLRKFGNETILDLFFYNSPTYCQVILDTVSSEINRLHTLFLQRQPHFTGAVSLAGHSLGSLILFDLLTNQRTDPATEDMEKEEEEEEKESESSLQLDVHVSDSDCSESLEDILREHGLELHLRTLQREQVDTEALLLCTDRDLKDLGIPLGPRKKILDLVKKWKRSRAGPSLPVVNGQAAQETADLTQHRTHIPECSTATFSYQSSAVGIGQVSVNYPQLAFSPQAFFALGSPIGMFLTVRGLKRIEPSYSLPTCKSFYNIYHPYDPVAFRIEPLVAPEGVELPPVQMPHYKGRKRMHLELKDNLTRVSSELLGSLRTVWQVFSKVPNSKLPLVRQGSDTAIYTSAGTQDERMEAQCAGTGQEAQRKDVKVGMLNGGRRFDYVLQEKPIEVFNQYLFAIQSHLCYWESEDTALLILKEIYEQQKVPFRPTLQQGDGDM</sequence>
<feature type="domain" description="DDHD" evidence="4">
    <location>
        <begin position="492"/>
        <end position="693"/>
    </location>
</feature>
<dbReference type="Pfam" id="PF02825">
    <property type="entry name" value="WWE"/>
    <property type="match status" value="1"/>
</dbReference>
<dbReference type="SUPFAM" id="SSF47769">
    <property type="entry name" value="SAM/Pointed domain"/>
    <property type="match status" value="1"/>
</dbReference>
<dbReference type="InterPro" id="IPR058055">
    <property type="entry name" value="PA-PLA1"/>
</dbReference>
<dbReference type="EMBL" id="JBHFQA010000004">
    <property type="protein sequence ID" value="KAL2099900.1"/>
    <property type="molecule type" value="Genomic_DNA"/>
</dbReference>
<dbReference type="Pfam" id="PF23464">
    <property type="entry name" value="WWE_3"/>
    <property type="match status" value="1"/>
</dbReference>
<dbReference type="Pfam" id="PF02862">
    <property type="entry name" value="DDHD"/>
    <property type="match status" value="1"/>
</dbReference>
<keyword evidence="6" id="KW-1185">Reference proteome</keyword>
<dbReference type="AlphaFoldDB" id="A0ABD1KL51"/>
<accession>A0ABD1KL51</accession>
<evidence type="ECO:0000256" key="1">
    <source>
        <dbReference type="ARBA" id="ARBA00038464"/>
    </source>
</evidence>
<reference evidence="5 6" key="1">
    <citation type="submission" date="2024-09" db="EMBL/GenBank/DDBJ databases">
        <title>A chromosome-level genome assembly of Gray's grenadier anchovy, Coilia grayii.</title>
        <authorList>
            <person name="Fu Z."/>
        </authorList>
    </citation>
    <scope>NUCLEOTIDE SEQUENCE [LARGE SCALE GENOMIC DNA]</scope>
    <source>
        <strain evidence="5">G4</strain>
        <tissue evidence="5">Muscle</tissue>
    </source>
</reference>
<dbReference type="PANTHER" id="PTHR23509:SF7">
    <property type="entry name" value="PHOSPHOLIPASE DDHD2"/>
    <property type="match status" value="1"/>
</dbReference>
<dbReference type="InterPro" id="IPR057825">
    <property type="entry name" value="WWE_SEC23-DDH2"/>
</dbReference>
<dbReference type="InterPro" id="IPR001660">
    <property type="entry name" value="SAM"/>
</dbReference>